<feature type="region of interest" description="Disordered" evidence="3">
    <location>
        <begin position="1"/>
        <end position="86"/>
    </location>
</feature>
<dbReference type="PANTHER" id="PTHR33569:SF1">
    <property type="entry name" value="UREASE"/>
    <property type="match status" value="1"/>
</dbReference>
<keyword evidence="5" id="KW-1185">Reference proteome</keyword>
<dbReference type="CDD" id="cd00407">
    <property type="entry name" value="Urease_beta"/>
    <property type="match status" value="1"/>
</dbReference>
<comment type="catalytic activity">
    <reaction evidence="2">
        <text>urea + 2 H2O + H(+) = hydrogencarbonate + 2 NH4(+)</text>
        <dbReference type="Rhea" id="RHEA:20557"/>
        <dbReference type="ChEBI" id="CHEBI:15377"/>
        <dbReference type="ChEBI" id="CHEBI:15378"/>
        <dbReference type="ChEBI" id="CHEBI:16199"/>
        <dbReference type="ChEBI" id="CHEBI:17544"/>
        <dbReference type="ChEBI" id="CHEBI:28938"/>
        <dbReference type="EC" id="3.5.1.5"/>
    </reaction>
</comment>
<evidence type="ECO:0000313" key="5">
    <source>
        <dbReference type="Proteomes" id="UP000698222"/>
    </source>
</evidence>
<evidence type="ECO:0000256" key="1">
    <source>
        <dbReference type="ARBA" id="ARBA00022801"/>
    </source>
</evidence>
<feature type="compositionally biased region" description="Basic and acidic residues" evidence="3">
    <location>
        <begin position="40"/>
        <end position="49"/>
    </location>
</feature>
<dbReference type="NCBIfam" id="NF009682">
    <property type="entry name" value="PRK13203.1"/>
    <property type="match status" value="1"/>
</dbReference>
<reference evidence="4 5" key="1">
    <citation type="submission" date="2021-03" db="EMBL/GenBank/DDBJ databases">
        <title>Sequencing the genomes of 1000 actinobacteria strains.</title>
        <authorList>
            <person name="Klenk H.-P."/>
        </authorList>
    </citation>
    <scope>NUCLEOTIDE SEQUENCE [LARGE SCALE GENOMIC DNA]</scope>
    <source>
        <strain evidence="4 5">DSM 14564</strain>
    </source>
</reference>
<keyword evidence="1 4" id="KW-0378">Hydrolase</keyword>
<comment type="caution">
    <text evidence="4">The sequence shown here is derived from an EMBL/GenBank/DDBJ whole genome shotgun (WGS) entry which is preliminary data.</text>
</comment>
<evidence type="ECO:0000256" key="3">
    <source>
        <dbReference type="SAM" id="MobiDB-lite"/>
    </source>
</evidence>
<dbReference type="EMBL" id="JAGIOC010000001">
    <property type="protein sequence ID" value="MBP2409974.1"/>
    <property type="molecule type" value="Genomic_DNA"/>
</dbReference>
<dbReference type="NCBIfam" id="TIGR00192">
    <property type="entry name" value="urease_beta"/>
    <property type="match status" value="1"/>
</dbReference>
<dbReference type="Proteomes" id="UP000698222">
    <property type="component" value="Unassembled WGS sequence"/>
</dbReference>
<dbReference type="GO" id="GO:0009039">
    <property type="term" value="F:urease activity"/>
    <property type="evidence" value="ECO:0007669"/>
    <property type="project" value="UniProtKB-EC"/>
</dbReference>
<dbReference type="RefSeq" id="WP_245348961.1">
    <property type="nucleotide sequence ID" value="NZ_BAAAJV010000051.1"/>
</dbReference>
<name>A0ABS4YMF8_9MICO</name>
<sequence>MSNEKPPQDPAAAPEMEANPFDNPQLTPDDPDTASTAAHTSDDPGREYEQTPTPGASGVGAPSEPRRAGTSARQAPRRTTDDIVDQRAPVIPGEVLLADGPVRINEGATAISLRVVNTADRPIQVGSHFHFAEVNPALDVDRSAAWGKRLNIVSGGSVRFEPGADEDVELIDYRGARIARGFRGESGGPLDA</sequence>
<dbReference type="Gene3D" id="2.10.150.10">
    <property type="entry name" value="Urease, beta subunit"/>
    <property type="match status" value="1"/>
</dbReference>
<dbReference type="InterPro" id="IPR050069">
    <property type="entry name" value="Urease_subunit"/>
</dbReference>
<dbReference type="SUPFAM" id="SSF51278">
    <property type="entry name" value="Urease, beta-subunit"/>
    <property type="match status" value="1"/>
</dbReference>
<dbReference type="EC" id="3.5.1.5" evidence="4"/>
<gene>
    <name evidence="4" type="ORF">JOF44_002877</name>
</gene>
<proteinExistence type="predicted"/>
<protein>
    <submittedName>
        <fullName evidence="4">Urease subunit beta</fullName>
        <ecNumber evidence="4">3.5.1.5</ecNumber>
    </submittedName>
</protein>
<dbReference type="InterPro" id="IPR002019">
    <property type="entry name" value="Urease_beta-like"/>
</dbReference>
<dbReference type="Pfam" id="PF00699">
    <property type="entry name" value="Urease_beta"/>
    <property type="match status" value="1"/>
</dbReference>
<accession>A0ABS4YMF8</accession>
<evidence type="ECO:0000313" key="4">
    <source>
        <dbReference type="EMBL" id="MBP2409974.1"/>
    </source>
</evidence>
<organism evidence="4 5">
    <name type="scientific">Brachybacterium fresconis</name>
    <dbReference type="NCBI Taxonomy" id="173363"/>
    <lineage>
        <taxon>Bacteria</taxon>
        <taxon>Bacillati</taxon>
        <taxon>Actinomycetota</taxon>
        <taxon>Actinomycetes</taxon>
        <taxon>Micrococcales</taxon>
        <taxon>Dermabacteraceae</taxon>
        <taxon>Brachybacterium</taxon>
    </lineage>
</organism>
<dbReference type="PANTHER" id="PTHR33569">
    <property type="entry name" value="UREASE"/>
    <property type="match status" value="1"/>
</dbReference>
<evidence type="ECO:0000256" key="2">
    <source>
        <dbReference type="ARBA" id="ARBA00047778"/>
    </source>
</evidence>
<dbReference type="InterPro" id="IPR036461">
    <property type="entry name" value="Urease_betasu_sf"/>
</dbReference>